<dbReference type="InterPro" id="IPR033138">
    <property type="entry name" value="Cu_oxidase_CS"/>
</dbReference>
<dbReference type="InterPro" id="IPR002355">
    <property type="entry name" value="Cu_oxidase_Cu_BS"/>
</dbReference>
<evidence type="ECO:0008006" key="11">
    <source>
        <dbReference type="Google" id="ProtNLM"/>
    </source>
</evidence>
<dbReference type="InterPro" id="IPR011706">
    <property type="entry name" value="Cu-oxidase_C"/>
</dbReference>
<evidence type="ECO:0000313" key="10">
    <source>
        <dbReference type="Proteomes" id="UP000605846"/>
    </source>
</evidence>
<dbReference type="GO" id="GO:0016491">
    <property type="term" value="F:oxidoreductase activity"/>
    <property type="evidence" value="ECO:0007669"/>
    <property type="project" value="UniProtKB-KW"/>
</dbReference>
<dbReference type="PROSITE" id="PS00079">
    <property type="entry name" value="MULTICOPPER_OXIDASE1"/>
    <property type="match status" value="1"/>
</dbReference>
<dbReference type="PANTHER" id="PTHR11709">
    <property type="entry name" value="MULTI-COPPER OXIDASE"/>
    <property type="match status" value="1"/>
</dbReference>
<dbReference type="InterPro" id="IPR001117">
    <property type="entry name" value="Cu-oxidase_2nd"/>
</dbReference>
<dbReference type="OrthoDB" id="2121828at2759"/>
<dbReference type="InterPro" id="IPR045087">
    <property type="entry name" value="Cu-oxidase_fam"/>
</dbReference>
<evidence type="ECO:0000256" key="3">
    <source>
        <dbReference type="ARBA" id="ARBA00023002"/>
    </source>
</evidence>
<feature type="domain" description="Plastocyanin-like" evidence="6">
    <location>
        <begin position="148"/>
        <end position="324"/>
    </location>
</feature>
<keyword evidence="4" id="KW-0186">Copper</keyword>
<evidence type="ECO:0000256" key="5">
    <source>
        <dbReference type="SAM" id="SignalP"/>
    </source>
</evidence>
<dbReference type="AlphaFoldDB" id="A0A8H7ET44"/>
<dbReference type="EMBL" id="JABAYA010000017">
    <property type="protein sequence ID" value="KAF7730288.1"/>
    <property type="molecule type" value="Genomic_DNA"/>
</dbReference>
<evidence type="ECO:0000256" key="1">
    <source>
        <dbReference type="ARBA" id="ARBA00010609"/>
    </source>
</evidence>
<comment type="similarity">
    <text evidence="1">Belongs to the multicopper oxidase family.</text>
</comment>
<evidence type="ECO:0000313" key="9">
    <source>
        <dbReference type="EMBL" id="KAF7730288.1"/>
    </source>
</evidence>
<feature type="domain" description="Plastocyanin-like" evidence="8">
    <location>
        <begin position="24"/>
        <end position="139"/>
    </location>
</feature>
<comment type="caution">
    <text evidence="9">The sequence shown here is derived from an EMBL/GenBank/DDBJ whole genome shotgun (WGS) entry which is preliminary data.</text>
</comment>
<keyword evidence="2" id="KW-0479">Metal-binding</keyword>
<dbReference type="InterPro" id="IPR011707">
    <property type="entry name" value="Cu-oxidase-like_N"/>
</dbReference>
<evidence type="ECO:0000259" key="6">
    <source>
        <dbReference type="Pfam" id="PF00394"/>
    </source>
</evidence>
<dbReference type="PANTHER" id="PTHR11709:SF394">
    <property type="entry name" value="FI03373P-RELATED"/>
    <property type="match status" value="1"/>
</dbReference>
<dbReference type="GO" id="GO:0005507">
    <property type="term" value="F:copper ion binding"/>
    <property type="evidence" value="ECO:0007669"/>
    <property type="project" value="InterPro"/>
</dbReference>
<dbReference type="InterPro" id="IPR008972">
    <property type="entry name" value="Cupredoxin"/>
</dbReference>
<reference evidence="9" key="1">
    <citation type="submission" date="2020-01" db="EMBL/GenBank/DDBJ databases">
        <title>Genome Sequencing of Three Apophysomyces-Like Fungal Strains Confirms a Novel Fungal Genus in the Mucoromycota with divergent Burkholderia-like Endosymbiotic Bacteria.</title>
        <authorList>
            <person name="Stajich J.E."/>
            <person name="Macias A.M."/>
            <person name="Carter-House D."/>
            <person name="Lovett B."/>
            <person name="Kasson L.R."/>
            <person name="Berry K."/>
            <person name="Grigoriev I."/>
            <person name="Chang Y."/>
            <person name="Spatafora J."/>
            <person name="Kasson M.T."/>
        </authorList>
    </citation>
    <scope>NUCLEOTIDE SEQUENCE</scope>
    <source>
        <strain evidence="9">NRRL A-21654</strain>
    </source>
</reference>
<dbReference type="Gene3D" id="2.60.40.420">
    <property type="entry name" value="Cupredoxins - blue copper proteins"/>
    <property type="match status" value="3"/>
</dbReference>
<proteinExistence type="inferred from homology"/>
<dbReference type="CDD" id="cd04205">
    <property type="entry name" value="CuRO_2_LCC_like"/>
    <property type="match status" value="1"/>
</dbReference>
<evidence type="ECO:0000256" key="2">
    <source>
        <dbReference type="ARBA" id="ARBA00022723"/>
    </source>
</evidence>
<dbReference type="SUPFAM" id="SSF49503">
    <property type="entry name" value="Cupredoxins"/>
    <property type="match status" value="3"/>
</dbReference>
<dbReference type="Pfam" id="PF07732">
    <property type="entry name" value="Cu-oxidase_3"/>
    <property type="match status" value="1"/>
</dbReference>
<evidence type="ECO:0000259" key="8">
    <source>
        <dbReference type="Pfam" id="PF07732"/>
    </source>
</evidence>
<evidence type="ECO:0000256" key="4">
    <source>
        <dbReference type="ARBA" id="ARBA00023008"/>
    </source>
</evidence>
<accession>A0A8H7ET44</accession>
<dbReference type="Pfam" id="PF07731">
    <property type="entry name" value="Cu-oxidase_2"/>
    <property type="match status" value="1"/>
</dbReference>
<name>A0A8H7ET44_9FUNG</name>
<protein>
    <recommendedName>
        <fullName evidence="11">Multicopper oxidase</fullName>
    </recommendedName>
</protein>
<feature type="chain" id="PRO_5034962991" description="Multicopper oxidase" evidence="5">
    <location>
        <begin position="16"/>
        <end position="514"/>
    </location>
</feature>
<organism evidence="9 10">
    <name type="scientific">Apophysomyces ossiformis</name>
    <dbReference type="NCBI Taxonomy" id="679940"/>
    <lineage>
        <taxon>Eukaryota</taxon>
        <taxon>Fungi</taxon>
        <taxon>Fungi incertae sedis</taxon>
        <taxon>Mucoromycota</taxon>
        <taxon>Mucoromycotina</taxon>
        <taxon>Mucoromycetes</taxon>
        <taxon>Mucorales</taxon>
        <taxon>Mucorineae</taxon>
        <taxon>Mucoraceae</taxon>
        <taxon>Apophysomyces</taxon>
    </lineage>
</organism>
<gene>
    <name evidence="9" type="ORF">EC973_002531</name>
</gene>
<dbReference type="PROSITE" id="PS00080">
    <property type="entry name" value="MULTICOPPER_OXIDASE2"/>
    <property type="match status" value="1"/>
</dbReference>
<keyword evidence="3" id="KW-0560">Oxidoreductase</keyword>
<dbReference type="Pfam" id="PF00394">
    <property type="entry name" value="Cu-oxidase"/>
    <property type="match status" value="1"/>
</dbReference>
<evidence type="ECO:0000259" key="7">
    <source>
        <dbReference type="Pfam" id="PF07731"/>
    </source>
</evidence>
<keyword evidence="5" id="KW-0732">Signal</keyword>
<dbReference type="Proteomes" id="UP000605846">
    <property type="component" value="Unassembled WGS sequence"/>
</dbReference>
<sequence length="514" mass="58353">MWFIFFLSLFAYVHAKTVTYDFNVTEKWMAPDGFWRAVIAVNGQSPGPTIRARQGDTIVVNVFNGLTKDITLHFHGLQQRGTPSMDGVPYVTQYPIPYGQSFRYEFNTSEQYGTYWYHAHVSGVYADGLRGPMVIESKEHPFHYDKDETLMVYDWYHASSDALLTTLRSTGVFPNCIQSILFNGRGQYKEDNCSDVETAMMMGDFINGYDEMSFNTIATVTHVPDVAPYTVNANPGETVLLRFINAGALVDLDISIDQHSMKVVEADGLYLAHPQTVETLHLSVGQRYSVLVNVTQDAWIRATRLNTDEMMQQSIEGRAVLKYNASSSSSSSLPSSTRWENGTALDEKALSPMDSFNPPKSTRQLRFNLVNYKGNVWTINGKPYKDATVPSICKHQHTDTSYDIRYGDVVDLILQISPNATDTMAHPFHLHGHKFWVLGFGTDEYKASELNEINPPYRDSMYLPQSGWLALRFKADNPGTWLFHCHIEWHMDTGMAILFNEAFDKIHRPQFCNN</sequence>
<keyword evidence="10" id="KW-1185">Reference proteome</keyword>
<feature type="domain" description="Plastocyanin-like" evidence="7">
    <location>
        <begin position="394"/>
        <end position="501"/>
    </location>
</feature>
<feature type="signal peptide" evidence="5">
    <location>
        <begin position="1"/>
        <end position="15"/>
    </location>
</feature>